<sequence length="290" mass="30995">MLPPPLFAAPVPEWRNETYAAIDPSNAELSMAGKTIVITGGGTGIGRETVRAFAIAGATTIHILGRTQSSLSETKQIVEKDVSGSSIIIHVADVTDLASVEKAAAEVGAWDVFVSNAGYLPKSKTLDKLDLADWWQGFEINVKGNLIVAKAFLPSRKPSASLVAVASAVVSLPAALLEGGSSYVVSKLATIKLFEFVAAEYPDVQVLTVHPGVVDTAMNKKSEIDGLPMDDVKLPAHFILWAASPEAAFAKGRFLWCNWDVQQLKALKKVQEEPLFLTSGILGWPFEHTG</sequence>
<dbReference type="OrthoDB" id="1933717at2759"/>
<gene>
    <name evidence="3" type="ORF">BU16DRAFT_542662</name>
</gene>
<dbReference type="CDD" id="cd05233">
    <property type="entry name" value="SDR_c"/>
    <property type="match status" value="1"/>
</dbReference>
<name>A0A6A6QHU9_9PEZI</name>
<evidence type="ECO:0000256" key="2">
    <source>
        <dbReference type="ARBA" id="ARBA00023002"/>
    </source>
</evidence>
<reference evidence="3" key="1">
    <citation type="journal article" date="2020" name="Stud. Mycol.">
        <title>101 Dothideomycetes genomes: a test case for predicting lifestyles and emergence of pathogens.</title>
        <authorList>
            <person name="Haridas S."/>
            <person name="Albert R."/>
            <person name="Binder M."/>
            <person name="Bloem J."/>
            <person name="Labutti K."/>
            <person name="Salamov A."/>
            <person name="Andreopoulos B."/>
            <person name="Baker S."/>
            <person name="Barry K."/>
            <person name="Bills G."/>
            <person name="Bluhm B."/>
            <person name="Cannon C."/>
            <person name="Castanera R."/>
            <person name="Culley D."/>
            <person name="Daum C."/>
            <person name="Ezra D."/>
            <person name="Gonzalez J."/>
            <person name="Henrissat B."/>
            <person name="Kuo A."/>
            <person name="Liang C."/>
            <person name="Lipzen A."/>
            <person name="Lutzoni F."/>
            <person name="Magnuson J."/>
            <person name="Mondo S."/>
            <person name="Nolan M."/>
            <person name="Ohm R."/>
            <person name="Pangilinan J."/>
            <person name="Park H.-J."/>
            <person name="Ramirez L."/>
            <person name="Alfaro M."/>
            <person name="Sun H."/>
            <person name="Tritt A."/>
            <person name="Yoshinaga Y."/>
            <person name="Zwiers L.-H."/>
            <person name="Turgeon B."/>
            <person name="Goodwin S."/>
            <person name="Spatafora J."/>
            <person name="Crous P."/>
            <person name="Grigoriev I."/>
        </authorList>
    </citation>
    <scope>NUCLEOTIDE SEQUENCE</scope>
    <source>
        <strain evidence="3">CBS 269.34</strain>
    </source>
</reference>
<dbReference type="InterPro" id="IPR036291">
    <property type="entry name" value="NAD(P)-bd_dom_sf"/>
</dbReference>
<protein>
    <submittedName>
        <fullName evidence="3">NAD(P)-binding protein</fullName>
    </submittedName>
</protein>
<dbReference type="SUPFAM" id="SSF51735">
    <property type="entry name" value="NAD(P)-binding Rossmann-fold domains"/>
    <property type="match status" value="1"/>
</dbReference>
<organism evidence="3 4">
    <name type="scientific">Lophium mytilinum</name>
    <dbReference type="NCBI Taxonomy" id="390894"/>
    <lineage>
        <taxon>Eukaryota</taxon>
        <taxon>Fungi</taxon>
        <taxon>Dikarya</taxon>
        <taxon>Ascomycota</taxon>
        <taxon>Pezizomycotina</taxon>
        <taxon>Dothideomycetes</taxon>
        <taxon>Pleosporomycetidae</taxon>
        <taxon>Mytilinidiales</taxon>
        <taxon>Mytilinidiaceae</taxon>
        <taxon>Lophium</taxon>
    </lineage>
</organism>
<dbReference type="PANTHER" id="PTHR42901:SF1">
    <property type="entry name" value="ALCOHOL DEHYDROGENASE"/>
    <property type="match status" value="1"/>
</dbReference>
<dbReference type="EMBL" id="MU004195">
    <property type="protein sequence ID" value="KAF2491550.1"/>
    <property type="molecule type" value="Genomic_DNA"/>
</dbReference>
<proteinExistence type="inferred from homology"/>
<dbReference type="Proteomes" id="UP000799750">
    <property type="component" value="Unassembled WGS sequence"/>
</dbReference>
<evidence type="ECO:0000256" key="1">
    <source>
        <dbReference type="ARBA" id="ARBA00006484"/>
    </source>
</evidence>
<evidence type="ECO:0000313" key="4">
    <source>
        <dbReference type="Proteomes" id="UP000799750"/>
    </source>
</evidence>
<dbReference type="InterPro" id="IPR002347">
    <property type="entry name" value="SDR_fam"/>
</dbReference>
<dbReference type="AlphaFoldDB" id="A0A6A6QHU9"/>
<dbReference type="PRINTS" id="PR00081">
    <property type="entry name" value="GDHRDH"/>
</dbReference>
<keyword evidence="2" id="KW-0560">Oxidoreductase</keyword>
<keyword evidence="4" id="KW-1185">Reference proteome</keyword>
<evidence type="ECO:0000313" key="3">
    <source>
        <dbReference type="EMBL" id="KAF2491550.1"/>
    </source>
</evidence>
<dbReference type="Pfam" id="PF00106">
    <property type="entry name" value="adh_short"/>
    <property type="match status" value="1"/>
</dbReference>
<comment type="similarity">
    <text evidence="1">Belongs to the short-chain dehydrogenases/reductases (SDR) family.</text>
</comment>
<dbReference type="GO" id="GO:0016491">
    <property type="term" value="F:oxidoreductase activity"/>
    <property type="evidence" value="ECO:0007669"/>
    <property type="project" value="UniProtKB-KW"/>
</dbReference>
<accession>A0A6A6QHU9</accession>
<dbReference type="Gene3D" id="3.40.50.720">
    <property type="entry name" value="NAD(P)-binding Rossmann-like Domain"/>
    <property type="match status" value="1"/>
</dbReference>
<dbReference type="PANTHER" id="PTHR42901">
    <property type="entry name" value="ALCOHOL DEHYDROGENASE"/>
    <property type="match status" value="1"/>
</dbReference>